<dbReference type="GO" id="GO:0003824">
    <property type="term" value="F:catalytic activity"/>
    <property type="evidence" value="ECO:0007669"/>
    <property type="project" value="UniProtKB-ARBA"/>
</dbReference>
<evidence type="ECO:0000313" key="2">
    <source>
        <dbReference type="EMBL" id="SHF50186.1"/>
    </source>
</evidence>
<dbReference type="Gene3D" id="3.40.50.1820">
    <property type="entry name" value="alpha/beta hydrolase"/>
    <property type="match status" value="1"/>
</dbReference>
<dbReference type="PANTHER" id="PTHR43433">
    <property type="entry name" value="HYDROLASE, ALPHA/BETA FOLD FAMILY PROTEIN"/>
    <property type="match status" value="1"/>
</dbReference>
<evidence type="ECO:0000259" key="1">
    <source>
        <dbReference type="Pfam" id="PF00561"/>
    </source>
</evidence>
<feature type="domain" description="AB hydrolase-1" evidence="1">
    <location>
        <begin position="20"/>
        <end position="257"/>
    </location>
</feature>
<accession>A0A1M5C6B4</accession>
<dbReference type="AlphaFoldDB" id="A0A1M5C6B4"/>
<protein>
    <submittedName>
        <fullName evidence="2">Pimeloyl-ACP methyl ester carboxylesterase</fullName>
    </submittedName>
</protein>
<dbReference type="PRINTS" id="PR00111">
    <property type="entry name" value="ABHYDROLASE"/>
</dbReference>
<gene>
    <name evidence="2" type="ORF">SAMN05443575_0119</name>
</gene>
<dbReference type="OrthoDB" id="3210844at2"/>
<dbReference type="InterPro" id="IPR000073">
    <property type="entry name" value="AB_hydrolase_1"/>
</dbReference>
<name>A0A1M5C6B4_9ACTN</name>
<sequence length="270" mass="28098">MPYVQVGDHALSWRRRGAGPPLLLVQGMAGHHALWGEAFLAALAADFDVVTFDHRGIGADRDGPDAVGDFTVADLAADAAAVLDVVGWDDAHVLGISLGGMVAQELALGRPERVRSVVLGCTYAGGAGATLDAPGPLRLLQAMQLAATTGTVENAVRTAYEVNLSPAFRADDTQFAAFAAASLAVRVPMPVVLQQAKAVFGHDTSGRLPGLAAPTLVVHGTADQMIGYANAPVIADLVPRATLRPLDGVGHLLWWEQPGVTAGLVREHCR</sequence>
<dbReference type="InterPro" id="IPR029058">
    <property type="entry name" value="AB_hydrolase_fold"/>
</dbReference>
<dbReference type="InterPro" id="IPR050471">
    <property type="entry name" value="AB_hydrolase"/>
</dbReference>
<dbReference type="Pfam" id="PF00561">
    <property type="entry name" value="Abhydrolase_1"/>
    <property type="match status" value="1"/>
</dbReference>
<dbReference type="PANTHER" id="PTHR43433:SF5">
    <property type="entry name" value="AB HYDROLASE-1 DOMAIN-CONTAINING PROTEIN"/>
    <property type="match status" value="1"/>
</dbReference>
<dbReference type="SUPFAM" id="SSF53474">
    <property type="entry name" value="alpha/beta-Hydrolases"/>
    <property type="match status" value="1"/>
</dbReference>
<proteinExistence type="predicted"/>
<keyword evidence="3" id="KW-1185">Reference proteome</keyword>
<dbReference type="Proteomes" id="UP000186132">
    <property type="component" value="Unassembled WGS sequence"/>
</dbReference>
<dbReference type="EMBL" id="FQVU01000001">
    <property type="protein sequence ID" value="SHF50186.1"/>
    <property type="molecule type" value="Genomic_DNA"/>
</dbReference>
<evidence type="ECO:0000313" key="3">
    <source>
        <dbReference type="Proteomes" id="UP000186132"/>
    </source>
</evidence>
<dbReference type="RefSeq" id="WP_073384674.1">
    <property type="nucleotide sequence ID" value="NZ_FQVU01000001.1"/>
</dbReference>
<organism evidence="2 3">
    <name type="scientific">Jatrophihabitans endophyticus</name>
    <dbReference type="NCBI Taxonomy" id="1206085"/>
    <lineage>
        <taxon>Bacteria</taxon>
        <taxon>Bacillati</taxon>
        <taxon>Actinomycetota</taxon>
        <taxon>Actinomycetes</taxon>
        <taxon>Jatrophihabitantales</taxon>
        <taxon>Jatrophihabitantaceae</taxon>
        <taxon>Jatrophihabitans</taxon>
    </lineage>
</organism>
<reference evidence="2 3" key="1">
    <citation type="submission" date="2016-11" db="EMBL/GenBank/DDBJ databases">
        <authorList>
            <person name="Jaros S."/>
            <person name="Januszkiewicz K."/>
            <person name="Wedrychowicz H."/>
        </authorList>
    </citation>
    <scope>NUCLEOTIDE SEQUENCE [LARGE SCALE GENOMIC DNA]</scope>
    <source>
        <strain evidence="2 3">DSM 45627</strain>
    </source>
</reference>
<dbReference type="STRING" id="1206085.SAMN05443575_0119"/>